<organism evidence="8 9">
    <name type="scientific">Actinobacillus indolicus</name>
    <dbReference type="NCBI Taxonomy" id="51049"/>
    <lineage>
        <taxon>Bacteria</taxon>
        <taxon>Pseudomonadati</taxon>
        <taxon>Pseudomonadota</taxon>
        <taxon>Gammaproteobacteria</taxon>
        <taxon>Pasteurellales</taxon>
        <taxon>Pasteurellaceae</taxon>
        <taxon>Actinobacillus</taxon>
    </lineage>
</organism>
<dbReference type="Pfam" id="PF10144">
    <property type="entry name" value="SMP_2"/>
    <property type="match status" value="1"/>
</dbReference>
<keyword evidence="9" id="KW-1185">Reference proteome</keyword>
<dbReference type="GO" id="GO:0005886">
    <property type="term" value="C:plasma membrane"/>
    <property type="evidence" value="ECO:0007669"/>
    <property type="project" value="UniProtKB-SubCell"/>
</dbReference>
<dbReference type="InterPro" id="IPR019305">
    <property type="entry name" value="Uncharacterised_Smp"/>
</dbReference>
<evidence type="ECO:0000256" key="2">
    <source>
        <dbReference type="ARBA" id="ARBA00005362"/>
    </source>
</evidence>
<reference evidence="8 9" key="1">
    <citation type="submission" date="2019-03" db="EMBL/GenBank/DDBJ databases">
        <authorList>
            <person name="Che Y."/>
            <person name="Zhou L."/>
        </authorList>
    </citation>
    <scope>NUCLEOTIDE SEQUENCE [LARGE SCALE GENOMIC DNA]</scope>
    <source>
        <strain evidence="8 9">AIFJ1607</strain>
    </source>
</reference>
<dbReference type="Proteomes" id="UP000294444">
    <property type="component" value="Chromosome"/>
</dbReference>
<dbReference type="KEGG" id="aio:EXH44_03665"/>
<evidence type="ECO:0000256" key="1">
    <source>
        <dbReference type="ARBA" id="ARBA00004236"/>
    </source>
</evidence>
<evidence type="ECO:0000256" key="5">
    <source>
        <dbReference type="ARBA" id="ARBA00022989"/>
    </source>
</evidence>
<dbReference type="AlphaFoldDB" id="A0A4P7CIF6"/>
<dbReference type="RefSeq" id="WP_162856314.1">
    <property type="nucleotide sequence ID" value="NZ_CP038145.1"/>
</dbReference>
<name>A0A4P7CIF6_9PAST</name>
<proteinExistence type="inferred from homology"/>
<sequence length="222" mass="24926">MYISREKAIKSSIIAVIVVLCCAIVSVILNGINHFKVGSQLAGVNQVTNLSHLLVRQQAKLFSLMLVKNAKTEELVEALDTFAKEEFVIDANLYSPSGTLLAQSSNALEFKPKLSHEEQNELKTTQQIVEPILAQDDLVGFLRVTFNSQYGQTTQSKINELFHLLYGELIILFLAGGLFVSCFFYFSGRNHAIAPLPIKLPIATLKSQTQRFHSRRRAFRRK</sequence>
<keyword evidence="6 7" id="KW-0472">Membrane</keyword>
<dbReference type="EMBL" id="CP038145">
    <property type="protein sequence ID" value="QBQ63392.1"/>
    <property type="molecule type" value="Genomic_DNA"/>
</dbReference>
<accession>A0A4P7CIF6</accession>
<feature type="transmembrane region" description="Helical" evidence="7">
    <location>
        <begin position="12"/>
        <end position="32"/>
    </location>
</feature>
<keyword evidence="5 7" id="KW-1133">Transmembrane helix</keyword>
<comment type="similarity">
    <text evidence="2">Belongs to the Smp family.</text>
</comment>
<evidence type="ECO:0000256" key="7">
    <source>
        <dbReference type="SAM" id="Phobius"/>
    </source>
</evidence>
<evidence type="ECO:0000256" key="3">
    <source>
        <dbReference type="ARBA" id="ARBA00022475"/>
    </source>
</evidence>
<protein>
    <submittedName>
        <fullName evidence="8">Hemolysin regulation protein AhpA</fullName>
    </submittedName>
</protein>
<evidence type="ECO:0000313" key="8">
    <source>
        <dbReference type="EMBL" id="QBQ63392.1"/>
    </source>
</evidence>
<gene>
    <name evidence="8" type="ORF">EXH44_03665</name>
</gene>
<evidence type="ECO:0000256" key="6">
    <source>
        <dbReference type="ARBA" id="ARBA00023136"/>
    </source>
</evidence>
<keyword evidence="4 7" id="KW-0812">Transmembrane</keyword>
<evidence type="ECO:0000256" key="4">
    <source>
        <dbReference type="ARBA" id="ARBA00022692"/>
    </source>
</evidence>
<comment type="subcellular location">
    <subcellularLocation>
        <location evidence="1">Cell membrane</location>
    </subcellularLocation>
</comment>
<evidence type="ECO:0000313" key="9">
    <source>
        <dbReference type="Proteomes" id="UP000294444"/>
    </source>
</evidence>
<feature type="transmembrane region" description="Helical" evidence="7">
    <location>
        <begin position="164"/>
        <end position="186"/>
    </location>
</feature>
<keyword evidence="3" id="KW-1003">Cell membrane</keyword>